<comment type="caution">
    <text evidence="5">The sequence shown here is derived from an EMBL/GenBank/DDBJ whole genome shotgun (WGS) entry which is preliminary data.</text>
</comment>
<evidence type="ECO:0000313" key="5">
    <source>
        <dbReference type="EMBL" id="KAL3876024.1"/>
    </source>
</evidence>
<keyword evidence="6" id="KW-1185">Reference proteome</keyword>
<dbReference type="InterPro" id="IPR015421">
    <property type="entry name" value="PyrdxlP-dep_Trfase_major"/>
</dbReference>
<dbReference type="PANTHER" id="PTHR45688:SF13">
    <property type="entry name" value="ALANINE--GLYOXYLATE AMINOTRANSFERASE 2-LIKE"/>
    <property type="match status" value="1"/>
</dbReference>
<dbReference type="InterPro" id="IPR015422">
    <property type="entry name" value="PyrdxlP-dep_Trfase_small"/>
</dbReference>
<dbReference type="InterPro" id="IPR005814">
    <property type="entry name" value="Aminotrans_3"/>
</dbReference>
<feature type="region of interest" description="Disordered" evidence="4">
    <location>
        <begin position="482"/>
        <end position="512"/>
    </location>
</feature>
<accession>A0ABD3WPW8</accession>
<dbReference type="InterPro" id="IPR015424">
    <property type="entry name" value="PyrdxlP-dep_Trfase"/>
</dbReference>
<dbReference type="Pfam" id="PF00202">
    <property type="entry name" value="Aminotran_3"/>
    <property type="match status" value="1"/>
</dbReference>
<name>A0ABD3WPW8_SINWO</name>
<dbReference type="AlphaFoldDB" id="A0ABD3WPW8"/>
<dbReference type="SUPFAM" id="SSF53383">
    <property type="entry name" value="PLP-dependent transferases"/>
    <property type="match status" value="1"/>
</dbReference>
<comment type="similarity">
    <text evidence="1 3">Belongs to the class-III pyridoxal-phosphate-dependent aminotransferase family.</text>
</comment>
<evidence type="ECO:0000256" key="3">
    <source>
        <dbReference type="RuleBase" id="RU003560"/>
    </source>
</evidence>
<evidence type="ECO:0000256" key="2">
    <source>
        <dbReference type="ARBA" id="ARBA00022898"/>
    </source>
</evidence>
<dbReference type="InterPro" id="IPR049704">
    <property type="entry name" value="Aminotrans_3_PPA_site"/>
</dbReference>
<dbReference type="EMBL" id="JBJQND010000005">
    <property type="protein sequence ID" value="KAL3876024.1"/>
    <property type="molecule type" value="Genomic_DNA"/>
</dbReference>
<evidence type="ECO:0008006" key="7">
    <source>
        <dbReference type="Google" id="ProtNLM"/>
    </source>
</evidence>
<keyword evidence="2 3" id="KW-0663">Pyridoxal phosphate</keyword>
<evidence type="ECO:0000256" key="1">
    <source>
        <dbReference type="ARBA" id="ARBA00008954"/>
    </source>
</evidence>
<sequence>MYLEQAQLARNYIPICLDRVLESCDLFFHSDPLKIVRASGQYMYDELGNQYLDCINNVCHVGHSHPYVVEAAYKQMKVLNTNNRYLHDNIVKLAKRLTETMPPKLSVVYFCNSGSEANDLAIRLSRHHTKGTEMVTLDHAYHGHIVSTMNISPYKIRKNTDGVHPYPEYVHVAPSPDIYRGKYRDCDHPGEDLGEKYANDVKDIIDKVHAKGKKMCLFIAESMQSCGGQVIFPEGYLKKVYRYVHDAGGVCIADEVQVGFGRVGSHFWSFQIQGVEPDIVTVGKPMGNGHPISAVITTKEISSSFAKCGMSYFNTYGGNPVSCAIGLAVMDVIEQEGLLQKALETGNYITEKLMELMKMFTIIGDIRGQGLFIGIDLVKDRKTREPATEEAEYVLHRMKQEYIILSTDGPYENILKMKPPMCFSLKDADNLIEKLTVALKEVEEKRKNGEFAVKAHGTDKCHNTVIDDEEEIAIQDVRPFSVETITANGPEEPADLEQEDTPTKKAKTSQDI</sequence>
<dbReference type="Proteomes" id="UP001634394">
    <property type="component" value="Unassembled WGS sequence"/>
</dbReference>
<protein>
    <recommendedName>
        <fullName evidence="7">Ethanolamine-phosphate phospho-lyase</fullName>
    </recommendedName>
</protein>
<evidence type="ECO:0000313" key="6">
    <source>
        <dbReference type="Proteomes" id="UP001634394"/>
    </source>
</evidence>
<evidence type="ECO:0000256" key="4">
    <source>
        <dbReference type="SAM" id="MobiDB-lite"/>
    </source>
</evidence>
<reference evidence="5 6" key="1">
    <citation type="submission" date="2024-11" db="EMBL/GenBank/DDBJ databases">
        <title>Chromosome-level genome assembly of the freshwater bivalve Anodonta woodiana.</title>
        <authorList>
            <person name="Chen X."/>
        </authorList>
    </citation>
    <scope>NUCLEOTIDE SEQUENCE [LARGE SCALE GENOMIC DNA]</scope>
    <source>
        <strain evidence="5">MN2024</strain>
        <tissue evidence="5">Gills</tissue>
    </source>
</reference>
<gene>
    <name evidence="5" type="ORF">ACJMK2_033912</name>
</gene>
<dbReference type="Gene3D" id="3.40.640.10">
    <property type="entry name" value="Type I PLP-dependent aspartate aminotransferase-like (Major domain)"/>
    <property type="match status" value="1"/>
</dbReference>
<organism evidence="5 6">
    <name type="scientific">Sinanodonta woodiana</name>
    <name type="common">Chinese pond mussel</name>
    <name type="synonym">Anodonta woodiana</name>
    <dbReference type="NCBI Taxonomy" id="1069815"/>
    <lineage>
        <taxon>Eukaryota</taxon>
        <taxon>Metazoa</taxon>
        <taxon>Spiralia</taxon>
        <taxon>Lophotrochozoa</taxon>
        <taxon>Mollusca</taxon>
        <taxon>Bivalvia</taxon>
        <taxon>Autobranchia</taxon>
        <taxon>Heteroconchia</taxon>
        <taxon>Palaeoheterodonta</taxon>
        <taxon>Unionida</taxon>
        <taxon>Unionoidea</taxon>
        <taxon>Unionidae</taxon>
        <taxon>Unioninae</taxon>
        <taxon>Sinanodonta</taxon>
    </lineage>
</organism>
<dbReference type="PROSITE" id="PS00600">
    <property type="entry name" value="AA_TRANSFER_CLASS_3"/>
    <property type="match status" value="1"/>
</dbReference>
<dbReference type="Gene3D" id="3.90.1150.10">
    <property type="entry name" value="Aspartate Aminotransferase, domain 1"/>
    <property type="match status" value="1"/>
</dbReference>
<proteinExistence type="inferred from homology"/>
<dbReference type="CDD" id="cd00610">
    <property type="entry name" value="OAT_like"/>
    <property type="match status" value="1"/>
</dbReference>
<dbReference type="PANTHER" id="PTHR45688">
    <property type="match status" value="1"/>
</dbReference>